<evidence type="ECO:0000313" key="1">
    <source>
        <dbReference type="EMBL" id="OGM18220.1"/>
    </source>
</evidence>
<reference evidence="1 2" key="1">
    <citation type="journal article" date="2016" name="Nat. Commun.">
        <title>Thousands of microbial genomes shed light on interconnected biogeochemical processes in an aquifer system.</title>
        <authorList>
            <person name="Anantharaman K."/>
            <person name="Brown C.T."/>
            <person name="Hug L.A."/>
            <person name="Sharon I."/>
            <person name="Castelle C.J."/>
            <person name="Probst A.J."/>
            <person name="Thomas B.C."/>
            <person name="Singh A."/>
            <person name="Wilkins M.J."/>
            <person name="Karaoz U."/>
            <person name="Brodie E.L."/>
            <person name="Williams K.H."/>
            <person name="Hubbard S.S."/>
            <person name="Banfield J.F."/>
        </authorList>
    </citation>
    <scope>NUCLEOTIDE SEQUENCE [LARGE SCALE GENOMIC DNA]</scope>
</reference>
<dbReference type="Proteomes" id="UP000178446">
    <property type="component" value="Unassembled WGS sequence"/>
</dbReference>
<protein>
    <submittedName>
        <fullName evidence="1">Uncharacterized protein</fullName>
    </submittedName>
</protein>
<gene>
    <name evidence="1" type="ORF">A2685_01885</name>
</gene>
<proteinExistence type="predicted"/>
<accession>A0A1F7XT98</accession>
<comment type="caution">
    <text evidence="1">The sequence shown here is derived from an EMBL/GenBank/DDBJ whole genome shotgun (WGS) entry which is preliminary data.</text>
</comment>
<dbReference type="EMBL" id="MGGB01000052">
    <property type="protein sequence ID" value="OGM18220.1"/>
    <property type="molecule type" value="Genomic_DNA"/>
</dbReference>
<organism evidence="1 2">
    <name type="scientific">Candidatus Woesebacteria bacterium RIFCSPHIGHO2_01_FULL_37_10</name>
    <dbReference type="NCBI Taxonomy" id="1802489"/>
    <lineage>
        <taxon>Bacteria</taxon>
        <taxon>Candidatus Woeseibacteriota</taxon>
    </lineage>
</organism>
<evidence type="ECO:0000313" key="2">
    <source>
        <dbReference type="Proteomes" id="UP000178446"/>
    </source>
</evidence>
<sequence length="99" mass="10982">MEKDPFGKEQAETRLKSHFANNKAFGAIPLDGGLVYQGHFMDPFGVEYHAFRVNVTGNAANISMWGVAVTHDAVTTVINQELHENMLNIAKRIDVDINP</sequence>
<name>A0A1F7XT98_9BACT</name>
<dbReference type="AlphaFoldDB" id="A0A1F7XT98"/>